<dbReference type="KEGG" id="wma:WM2015_829"/>
<protein>
    <submittedName>
        <fullName evidence="1">Uncharacterized protein</fullName>
    </submittedName>
</protein>
<proteinExistence type="predicted"/>
<evidence type="ECO:0000313" key="1">
    <source>
        <dbReference type="EMBL" id="AKS41210.1"/>
    </source>
</evidence>
<dbReference type="InterPro" id="IPR021655">
    <property type="entry name" value="Put_metal-bd"/>
</dbReference>
<dbReference type="AlphaFoldDB" id="A0A0K0XU80"/>
<dbReference type="Proteomes" id="UP000066624">
    <property type="component" value="Chromosome"/>
</dbReference>
<dbReference type="STRING" id="1579979.WM2015_829"/>
<dbReference type="Pfam" id="PF11617">
    <property type="entry name" value="Cu-binding_MopE"/>
    <property type="match status" value="1"/>
</dbReference>
<dbReference type="OrthoDB" id="6892488at2"/>
<gene>
    <name evidence="1" type="ORF">WM2015_829</name>
</gene>
<dbReference type="Pfam" id="PF00526">
    <property type="entry name" value="Dicty_CTDC"/>
    <property type="match status" value="1"/>
</dbReference>
<dbReference type="EMBL" id="CP012154">
    <property type="protein sequence ID" value="AKS41210.1"/>
    <property type="molecule type" value="Genomic_DNA"/>
</dbReference>
<evidence type="ECO:0000313" key="2">
    <source>
        <dbReference type="Proteomes" id="UP000066624"/>
    </source>
</evidence>
<accession>A0A0K0XU80</accession>
<name>A0A0K0XU80_9GAMM</name>
<dbReference type="InterPro" id="IPR001673">
    <property type="entry name" value="S_mold_repeat"/>
</dbReference>
<sequence length="371" mass="37537">MPIRSLRIMSATLLTAFMVSLTAAVPTILPYQGFLADNAGVPITGNRDMHFALYGQSSGGIAVWTETHTGVAVTSGFFQIELGTTTPLEDSLFDAPLFLGIRIDGEAEMSPRMRIGSVPFARISGGLLACGSGQTNCNGICADLQTDVENCGSCGLSCGVGETCVLGSCGTCTPQTFYRDDDIDGWGRCNDSIQSCTPMGAYTTTQCGDCNDADDGVNPGATEICNDAIDNNCNGLIDCSDFGCPGGGGGGNLVFCASAGSCIDIDNDIQHCSACDLACPGDSQCADVTCQGGSCALDGSPYQGSPCSDQNACTSGDTCSSGFCIGSPITCDDGNSCTVDSCSPASGCSFTPVADGTPCAGGVCNAGQCTP</sequence>
<organism evidence="1 2">
    <name type="scientific">Wenzhouxiangella marina</name>
    <dbReference type="NCBI Taxonomy" id="1579979"/>
    <lineage>
        <taxon>Bacteria</taxon>
        <taxon>Pseudomonadati</taxon>
        <taxon>Pseudomonadota</taxon>
        <taxon>Gammaproteobacteria</taxon>
        <taxon>Chromatiales</taxon>
        <taxon>Wenzhouxiangellaceae</taxon>
        <taxon>Wenzhouxiangella</taxon>
    </lineage>
</organism>
<keyword evidence="2" id="KW-1185">Reference proteome</keyword>
<reference evidence="1 2" key="1">
    <citation type="submission" date="2015-07" db="EMBL/GenBank/DDBJ databases">
        <authorList>
            <person name="Noorani M."/>
        </authorList>
    </citation>
    <scope>NUCLEOTIDE SEQUENCE [LARGE SCALE GENOMIC DNA]</scope>
    <source>
        <strain evidence="1 2">KCTC 42284</strain>
    </source>
</reference>